<dbReference type="AlphaFoldDB" id="A0A915EYY0"/>
<name>A0A915EYY0_9CEST</name>
<feature type="transmembrane region" description="Helical" evidence="2">
    <location>
        <begin position="27"/>
        <end position="44"/>
    </location>
</feature>
<feature type="compositionally biased region" description="Basic and acidic residues" evidence="1">
    <location>
        <begin position="58"/>
        <end position="74"/>
    </location>
</feature>
<accession>A0A915EYY0</accession>
<protein>
    <submittedName>
        <fullName evidence="4">Uncharacterized protein</fullName>
    </submittedName>
</protein>
<feature type="region of interest" description="Disordered" evidence="1">
    <location>
        <begin position="53"/>
        <end position="74"/>
    </location>
</feature>
<keyword evidence="2" id="KW-0812">Transmembrane</keyword>
<organism evidence="3 4">
    <name type="scientific">Echinococcus canadensis</name>
    <dbReference type="NCBI Taxonomy" id="519352"/>
    <lineage>
        <taxon>Eukaryota</taxon>
        <taxon>Metazoa</taxon>
        <taxon>Spiralia</taxon>
        <taxon>Lophotrochozoa</taxon>
        <taxon>Platyhelminthes</taxon>
        <taxon>Cestoda</taxon>
        <taxon>Eucestoda</taxon>
        <taxon>Cyclophyllidea</taxon>
        <taxon>Taeniidae</taxon>
        <taxon>Echinococcus</taxon>
        <taxon>Echinococcus canadensis group</taxon>
    </lineage>
</organism>
<keyword evidence="2" id="KW-1133">Transmembrane helix</keyword>
<keyword evidence="2" id="KW-0472">Membrane</keyword>
<evidence type="ECO:0000313" key="4">
    <source>
        <dbReference type="WBParaSite" id="maker-E.canG7_contigs_8453-snap-gene-0.0-mRNA-1"/>
    </source>
</evidence>
<keyword evidence="3" id="KW-1185">Reference proteome</keyword>
<dbReference type="Proteomes" id="UP000887562">
    <property type="component" value="Unplaced"/>
</dbReference>
<evidence type="ECO:0000256" key="2">
    <source>
        <dbReference type="SAM" id="Phobius"/>
    </source>
</evidence>
<dbReference type="WBParaSite" id="maker-E.canG7_contigs_8453-snap-gene-0.0-mRNA-1">
    <property type="protein sequence ID" value="maker-E.canG7_contigs_8453-snap-gene-0.0-mRNA-1"/>
    <property type="gene ID" value="EcG7_10819"/>
</dbReference>
<proteinExistence type="predicted"/>
<evidence type="ECO:0000313" key="3">
    <source>
        <dbReference type="Proteomes" id="UP000887562"/>
    </source>
</evidence>
<reference evidence="4" key="1">
    <citation type="submission" date="2022-11" db="UniProtKB">
        <authorList>
            <consortium name="WormBaseParasite"/>
        </authorList>
    </citation>
    <scope>IDENTIFICATION</scope>
</reference>
<evidence type="ECO:0000256" key="1">
    <source>
        <dbReference type="SAM" id="MobiDB-lite"/>
    </source>
</evidence>
<sequence>MSAIFELTESTSVFPPCFISNPELPSYFVWITLITIYAVSWIYLRDRAPCPPTLHPSRQREPLSDPGEPKPWRDEKVTTFVVPSEEADETHLRVVCCEEE</sequence>